<dbReference type="EMBL" id="BLAY01000157">
    <property type="protein sequence ID" value="GET42290.1"/>
    <property type="molecule type" value="Genomic_DNA"/>
</dbReference>
<proteinExistence type="predicted"/>
<dbReference type="SUPFAM" id="SSF52172">
    <property type="entry name" value="CheY-like"/>
    <property type="match status" value="1"/>
</dbReference>
<feature type="modified residue" description="4-aspartylphosphate" evidence="2">
    <location>
        <position position="69"/>
    </location>
</feature>
<dbReference type="AlphaFoldDB" id="A0AAV3XK55"/>
<evidence type="ECO:0000313" key="4">
    <source>
        <dbReference type="EMBL" id="GET42290.1"/>
    </source>
</evidence>
<dbReference type="GO" id="GO:0000160">
    <property type="term" value="P:phosphorelay signal transduction system"/>
    <property type="evidence" value="ECO:0007669"/>
    <property type="project" value="InterPro"/>
</dbReference>
<dbReference type="InterPro" id="IPR001789">
    <property type="entry name" value="Sig_transdc_resp-reg_receiver"/>
</dbReference>
<evidence type="ECO:0000256" key="1">
    <source>
        <dbReference type="ARBA" id="ARBA00022553"/>
    </source>
</evidence>
<dbReference type="Pfam" id="PF00072">
    <property type="entry name" value="Response_reg"/>
    <property type="match status" value="1"/>
</dbReference>
<protein>
    <submittedName>
        <fullName evidence="4">Two-component system, regulatory protein</fullName>
    </submittedName>
</protein>
<dbReference type="RefSeq" id="WP_226589575.1">
    <property type="nucleotide sequence ID" value="NZ_BLAY01000157.1"/>
</dbReference>
<reference evidence="4" key="1">
    <citation type="submission" date="2019-10" db="EMBL/GenBank/DDBJ databases">
        <title>Draft genome sequece of Microseira wollei NIES-4236.</title>
        <authorList>
            <person name="Yamaguchi H."/>
            <person name="Suzuki S."/>
            <person name="Kawachi M."/>
        </authorList>
    </citation>
    <scope>NUCLEOTIDE SEQUENCE</scope>
    <source>
        <strain evidence="4">NIES-4236</strain>
    </source>
</reference>
<dbReference type="SMART" id="SM00448">
    <property type="entry name" value="REC"/>
    <property type="match status" value="1"/>
</dbReference>
<keyword evidence="1 2" id="KW-0597">Phosphoprotein</keyword>
<comment type="caution">
    <text evidence="4">The sequence shown here is derived from an EMBL/GenBank/DDBJ whole genome shotgun (WGS) entry which is preliminary data.</text>
</comment>
<dbReference type="PROSITE" id="PS50110">
    <property type="entry name" value="RESPONSE_REGULATORY"/>
    <property type="match status" value="1"/>
</dbReference>
<gene>
    <name evidence="4" type="ORF">MiSe_71060</name>
</gene>
<sequence length="142" mass="15551">MDVLNFPFNGIIVPIRKPVILAVDNDEDNRVLAALAVEQVLDCRAIAAADGKTAISLAHLSQPDLILLDILLPDLNGKEVVRRLKQHPDTQGIPIIAVTALAQAQDRTSILAAGCDDYLSKPYMLEDLEAVIRRHLRMPSLI</sequence>
<dbReference type="PANTHER" id="PTHR44591">
    <property type="entry name" value="STRESS RESPONSE REGULATOR PROTEIN 1"/>
    <property type="match status" value="1"/>
</dbReference>
<dbReference type="PANTHER" id="PTHR44591:SF23">
    <property type="entry name" value="CHEY SUBFAMILY"/>
    <property type="match status" value="1"/>
</dbReference>
<name>A0AAV3XK55_9CYAN</name>
<evidence type="ECO:0000313" key="5">
    <source>
        <dbReference type="Proteomes" id="UP001050975"/>
    </source>
</evidence>
<dbReference type="Gene3D" id="3.40.50.2300">
    <property type="match status" value="1"/>
</dbReference>
<dbReference type="InterPro" id="IPR011006">
    <property type="entry name" value="CheY-like_superfamily"/>
</dbReference>
<accession>A0AAV3XK55</accession>
<organism evidence="4 5">
    <name type="scientific">Microseira wollei NIES-4236</name>
    <dbReference type="NCBI Taxonomy" id="2530354"/>
    <lineage>
        <taxon>Bacteria</taxon>
        <taxon>Bacillati</taxon>
        <taxon>Cyanobacteriota</taxon>
        <taxon>Cyanophyceae</taxon>
        <taxon>Oscillatoriophycideae</taxon>
        <taxon>Aerosakkonematales</taxon>
        <taxon>Aerosakkonemataceae</taxon>
        <taxon>Microseira</taxon>
    </lineage>
</organism>
<dbReference type="Proteomes" id="UP001050975">
    <property type="component" value="Unassembled WGS sequence"/>
</dbReference>
<feature type="domain" description="Response regulatory" evidence="3">
    <location>
        <begin position="19"/>
        <end position="136"/>
    </location>
</feature>
<evidence type="ECO:0000259" key="3">
    <source>
        <dbReference type="PROSITE" id="PS50110"/>
    </source>
</evidence>
<evidence type="ECO:0000256" key="2">
    <source>
        <dbReference type="PROSITE-ProRule" id="PRU00169"/>
    </source>
</evidence>
<keyword evidence="5" id="KW-1185">Reference proteome</keyword>
<dbReference type="InterPro" id="IPR050595">
    <property type="entry name" value="Bact_response_regulator"/>
</dbReference>